<evidence type="ECO:0000313" key="6">
    <source>
        <dbReference type="EMBL" id="SFG72198.1"/>
    </source>
</evidence>
<dbReference type="SUPFAM" id="SSF46785">
    <property type="entry name" value="Winged helix' DNA-binding domain"/>
    <property type="match status" value="1"/>
</dbReference>
<keyword evidence="2" id="KW-0805">Transcription regulation</keyword>
<dbReference type="AlphaFoldDB" id="A0A1I2U551"/>
<evidence type="ECO:0000256" key="2">
    <source>
        <dbReference type="ARBA" id="ARBA00023015"/>
    </source>
</evidence>
<dbReference type="NCBIfam" id="NF008095">
    <property type="entry name" value="PRK10837.1"/>
    <property type="match status" value="1"/>
</dbReference>
<dbReference type="Pfam" id="PF03466">
    <property type="entry name" value="LysR_substrate"/>
    <property type="match status" value="1"/>
</dbReference>
<keyword evidence="3 6" id="KW-0238">DNA-binding</keyword>
<dbReference type="InterPro" id="IPR036388">
    <property type="entry name" value="WH-like_DNA-bd_sf"/>
</dbReference>
<dbReference type="InterPro" id="IPR005119">
    <property type="entry name" value="LysR_subst-bd"/>
</dbReference>
<dbReference type="Gene3D" id="1.10.10.10">
    <property type="entry name" value="Winged helix-like DNA-binding domain superfamily/Winged helix DNA-binding domain"/>
    <property type="match status" value="1"/>
</dbReference>
<evidence type="ECO:0000313" key="7">
    <source>
        <dbReference type="Proteomes" id="UP000198623"/>
    </source>
</evidence>
<comment type="similarity">
    <text evidence="1">Belongs to the LysR transcriptional regulatory family.</text>
</comment>
<dbReference type="PANTHER" id="PTHR30126:SF94">
    <property type="entry name" value="LYSR FAMILY TRANSCRIPTIONAL REGULATOR"/>
    <property type="match status" value="1"/>
</dbReference>
<dbReference type="PRINTS" id="PR00039">
    <property type="entry name" value="HTHLYSR"/>
</dbReference>
<dbReference type="GO" id="GO:0003700">
    <property type="term" value="F:DNA-binding transcription factor activity"/>
    <property type="evidence" value="ECO:0007669"/>
    <property type="project" value="InterPro"/>
</dbReference>
<dbReference type="OrthoDB" id="9808620at2"/>
<dbReference type="GO" id="GO:0000976">
    <property type="term" value="F:transcription cis-regulatory region binding"/>
    <property type="evidence" value="ECO:0007669"/>
    <property type="project" value="TreeGrafter"/>
</dbReference>
<evidence type="ECO:0000259" key="5">
    <source>
        <dbReference type="PROSITE" id="PS50931"/>
    </source>
</evidence>
<dbReference type="STRING" id="1045558.SAMN05216175_1126"/>
<dbReference type="CDD" id="cd08420">
    <property type="entry name" value="PBP2_CysL_like"/>
    <property type="match status" value="1"/>
</dbReference>
<dbReference type="EMBL" id="FOOU01000012">
    <property type="protein sequence ID" value="SFG72198.1"/>
    <property type="molecule type" value="Genomic_DNA"/>
</dbReference>
<evidence type="ECO:0000256" key="4">
    <source>
        <dbReference type="ARBA" id="ARBA00023163"/>
    </source>
</evidence>
<dbReference type="PANTHER" id="PTHR30126">
    <property type="entry name" value="HTH-TYPE TRANSCRIPTIONAL REGULATOR"/>
    <property type="match status" value="1"/>
</dbReference>
<gene>
    <name evidence="6" type="ORF">SAMN05216175_1126</name>
</gene>
<proteinExistence type="inferred from homology"/>
<dbReference type="SUPFAM" id="SSF53850">
    <property type="entry name" value="Periplasmic binding protein-like II"/>
    <property type="match status" value="1"/>
</dbReference>
<dbReference type="InterPro" id="IPR036390">
    <property type="entry name" value="WH_DNA-bd_sf"/>
</dbReference>
<dbReference type="Gene3D" id="3.40.190.290">
    <property type="match status" value="1"/>
</dbReference>
<protein>
    <submittedName>
        <fullName evidence="6">DNA-binding transcriptional regulator, LysR family</fullName>
    </submittedName>
</protein>
<feature type="domain" description="HTH lysR-type" evidence="5">
    <location>
        <begin position="1"/>
        <end position="60"/>
    </location>
</feature>
<evidence type="ECO:0000256" key="3">
    <source>
        <dbReference type="ARBA" id="ARBA00023125"/>
    </source>
</evidence>
<keyword evidence="4" id="KW-0804">Transcription</keyword>
<dbReference type="Pfam" id="PF00126">
    <property type="entry name" value="HTH_1"/>
    <property type="match status" value="1"/>
</dbReference>
<dbReference type="InterPro" id="IPR000847">
    <property type="entry name" value="LysR_HTH_N"/>
</dbReference>
<organism evidence="6 7">
    <name type="scientific">Neptunomonas qingdaonensis</name>
    <dbReference type="NCBI Taxonomy" id="1045558"/>
    <lineage>
        <taxon>Bacteria</taxon>
        <taxon>Pseudomonadati</taxon>
        <taxon>Pseudomonadota</taxon>
        <taxon>Gammaproteobacteria</taxon>
        <taxon>Oceanospirillales</taxon>
        <taxon>Oceanospirillaceae</taxon>
        <taxon>Neptunomonas</taxon>
    </lineage>
</organism>
<keyword evidence="7" id="KW-1185">Reference proteome</keyword>
<sequence>MKYSLRQLEVFLAVAHHNNITRAAASLSMSQSAASSALRDLEEHFDIQLFDRVGKRLQINELGRVVRPRAEALLERARSLENELMQHQTPGHLKLGATLTIGNYLAVELMAKYMANHPGRRVTLDVANTSVIVEKVANYELDIGLIEGESNDASLEFIPWLEDELVVFCAPSHPLAKKTVLSDQDLQSAGWILREQGSGTRQAFDWAMHGLLPSLNVLLELQHTEAIKRSVKAGVGISCLSRITLQESFVNKSLVELNVAGRDMHRQFYLVLHKQKFRSAGINNWLKMCINREQTIA</sequence>
<dbReference type="RefSeq" id="WP_090729060.1">
    <property type="nucleotide sequence ID" value="NZ_FOOU01000012.1"/>
</dbReference>
<accession>A0A1I2U551</accession>
<name>A0A1I2U551_9GAMM</name>
<dbReference type="Proteomes" id="UP000198623">
    <property type="component" value="Unassembled WGS sequence"/>
</dbReference>
<evidence type="ECO:0000256" key="1">
    <source>
        <dbReference type="ARBA" id="ARBA00009437"/>
    </source>
</evidence>
<reference evidence="7" key="1">
    <citation type="submission" date="2016-10" db="EMBL/GenBank/DDBJ databases">
        <authorList>
            <person name="Varghese N."/>
            <person name="Submissions S."/>
        </authorList>
    </citation>
    <scope>NUCLEOTIDE SEQUENCE [LARGE SCALE GENOMIC DNA]</scope>
    <source>
        <strain evidence="7">CGMCC 1.10971</strain>
    </source>
</reference>
<dbReference type="PROSITE" id="PS50931">
    <property type="entry name" value="HTH_LYSR"/>
    <property type="match status" value="1"/>
</dbReference>